<keyword evidence="2" id="KW-1185">Reference proteome</keyword>
<protein>
    <submittedName>
        <fullName evidence="1">DNA-3-methyladenine glycosylase I</fullName>
    </submittedName>
</protein>
<proteinExistence type="predicted"/>
<dbReference type="RefSeq" id="WP_130528452.1">
    <property type="nucleotide sequence ID" value="NZ_SHMD01000001.1"/>
</dbReference>
<dbReference type="Proteomes" id="UP000293089">
    <property type="component" value="Unassembled WGS sequence"/>
</dbReference>
<dbReference type="PANTHER" id="PTHR30037:SF4">
    <property type="entry name" value="DNA-3-METHYLADENINE GLYCOSYLASE I"/>
    <property type="match status" value="1"/>
</dbReference>
<dbReference type="Pfam" id="PF03352">
    <property type="entry name" value="Adenine_glyco"/>
    <property type="match status" value="1"/>
</dbReference>
<dbReference type="InterPro" id="IPR011257">
    <property type="entry name" value="DNA_glycosylase"/>
</dbReference>
<dbReference type="Gene3D" id="1.10.340.30">
    <property type="entry name" value="Hypothetical protein, domain 2"/>
    <property type="match status" value="1"/>
</dbReference>
<name>A0ABY1WDF5_9GAMM</name>
<evidence type="ECO:0000313" key="1">
    <source>
        <dbReference type="EMBL" id="TAA19388.1"/>
    </source>
</evidence>
<dbReference type="EMBL" id="SHME01000003">
    <property type="protein sequence ID" value="TAA19388.1"/>
    <property type="molecule type" value="Genomic_DNA"/>
</dbReference>
<sequence length="195" mass="21626">MSGYCAIAPGHPIHGDYHDTEYGFPQREESVLFERLLLEINQAGLSWETILRKRAAFRAAYSGFDVDQVAAYGEADITRLLADAGIIRNRLKVLAAIHNAQVIQTLRASHGSFAAWLDAHHPLEKADWVKLFKRTFRFTGGEITGEFLMSLGYLPGAHHEGCPAFAAAARHKPAWMQASKPLMARGHTESAKTKK</sequence>
<reference evidence="1 2" key="1">
    <citation type="submission" date="2019-02" db="EMBL/GenBank/DDBJ databases">
        <title>WGS of Pseudoxanthomonas species novum from clinical isolates.</title>
        <authorList>
            <person name="Bernier A.-M."/>
            <person name="Bernard K."/>
            <person name="Vachon A."/>
        </authorList>
    </citation>
    <scope>NUCLEOTIDE SEQUENCE [LARGE SCALE GENOMIC DNA]</scope>
    <source>
        <strain evidence="2">NML 170316</strain>
    </source>
</reference>
<dbReference type="SUPFAM" id="SSF48150">
    <property type="entry name" value="DNA-glycosylase"/>
    <property type="match status" value="1"/>
</dbReference>
<dbReference type="InterPro" id="IPR052891">
    <property type="entry name" value="DNA-3mA_glycosylase"/>
</dbReference>
<accession>A0ABY1WDF5</accession>
<evidence type="ECO:0000313" key="2">
    <source>
        <dbReference type="Proteomes" id="UP000293089"/>
    </source>
</evidence>
<organism evidence="1 2">
    <name type="scientific">Pseudoxanthomonas winnipegensis</name>
    <dbReference type="NCBI Taxonomy" id="2480810"/>
    <lineage>
        <taxon>Bacteria</taxon>
        <taxon>Pseudomonadati</taxon>
        <taxon>Pseudomonadota</taxon>
        <taxon>Gammaproteobacteria</taxon>
        <taxon>Lysobacterales</taxon>
        <taxon>Lysobacteraceae</taxon>
        <taxon>Pseudoxanthomonas</taxon>
    </lineage>
</organism>
<dbReference type="PANTHER" id="PTHR30037">
    <property type="entry name" value="DNA-3-METHYLADENINE GLYCOSYLASE 1"/>
    <property type="match status" value="1"/>
</dbReference>
<dbReference type="InterPro" id="IPR005019">
    <property type="entry name" value="Adenine_glyco"/>
</dbReference>
<comment type="caution">
    <text evidence="1">The sequence shown here is derived from an EMBL/GenBank/DDBJ whole genome shotgun (WGS) entry which is preliminary data.</text>
</comment>
<gene>
    <name evidence="1" type="ORF">EA658_11035</name>
</gene>